<evidence type="ECO:0000313" key="3">
    <source>
        <dbReference type="EMBL" id="MDI1492981.1"/>
    </source>
</evidence>
<reference evidence="3" key="1">
    <citation type="journal article" date="2023" name="Genome Biol. Evol.">
        <title>First Whole Genome Sequence and Flow Cytometry Genome Size Data for the Lichen-Forming Fungus Ramalina farinacea (Ascomycota).</title>
        <authorList>
            <person name="Llewellyn T."/>
            <person name="Mian S."/>
            <person name="Hill R."/>
            <person name="Leitch I.J."/>
            <person name="Gaya E."/>
        </authorList>
    </citation>
    <scope>NUCLEOTIDE SEQUENCE</scope>
    <source>
        <strain evidence="3">LIQ254RAFAR</strain>
    </source>
</reference>
<feature type="compositionally biased region" description="Basic residues" evidence="1">
    <location>
        <begin position="1"/>
        <end position="10"/>
    </location>
</feature>
<keyword evidence="2" id="KW-0472">Membrane</keyword>
<keyword evidence="2" id="KW-1133">Transmembrane helix</keyword>
<evidence type="ECO:0000256" key="2">
    <source>
        <dbReference type="SAM" id="Phobius"/>
    </source>
</evidence>
<keyword evidence="4" id="KW-1185">Reference proteome</keyword>
<gene>
    <name evidence="3" type="ORF">OHK93_004765</name>
</gene>
<sequence>MPKQSKRKGAPKPSSFNTTNNASNASTSTSDIPNPFIKVPDSLVPFVSNLGKDHFYITSLDTHDRKFKRRLFHVPLFMNILLTIVVLYRIYIAIPTYFGILLSILGYDSPQKIDVKQNPATTLVGIGIERTLTFMGDFMLVRFIGIWPVEFFLGKNTFTPEPEAGPVLWRRSVGYKDVEITVRRSRRWDALIFYKENITGTGTVNAIDEFVGMLMEEKAWKERIVPAVEKKWVKEKTGYQMLDKSWDLYFSGMIEAHALVDAGENKIEDFQTCLLVHTDRWGWLAWEVWREHGETSSNEGPRRLQLIKDGLTSVGKENLFFRTIEIIQDQTSRSGPFTSSERREQAVDKIRTEFVDQDVDFDDFWSRVGGVGAMPGLEIST</sequence>
<evidence type="ECO:0000256" key="1">
    <source>
        <dbReference type="SAM" id="MobiDB-lite"/>
    </source>
</evidence>
<name>A0AA43QUP7_9LECA</name>
<dbReference type="AlphaFoldDB" id="A0AA43QUP7"/>
<feature type="region of interest" description="Disordered" evidence="1">
    <location>
        <begin position="1"/>
        <end position="29"/>
    </location>
</feature>
<organism evidence="3 4">
    <name type="scientific">Ramalina farinacea</name>
    <dbReference type="NCBI Taxonomy" id="258253"/>
    <lineage>
        <taxon>Eukaryota</taxon>
        <taxon>Fungi</taxon>
        <taxon>Dikarya</taxon>
        <taxon>Ascomycota</taxon>
        <taxon>Pezizomycotina</taxon>
        <taxon>Lecanoromycetes</taxon>
        <taxon>OSLEUM clade</taxon>
        <taxon>Lecanoromycetidae</taxon>
        <taxon>Lecanorales</taxon>
        <taxon>Lecanorineae</taxon>
        <taxon>Ramalinaceae</taxon>
        <taxon>Ramalina</taxon>
    </lineage>
</organism>
<evidence type="ECO:0000313" key="4">
    <source>
        <dbReference type="Proteomes" id="UP001161017"/>
    </source>
</evidence>
<feature type="compositionally biased region" description="Low complexity" evidence="1">
    <location>
        <begin position="14"/>
        <end position="29"/>
    </location>
</feature>
<accession>A0AA43QUP7</accession>
<feature type="transmembrane region" description="Helical" evidence="2">
    <location>
        <begin position="76"/>
        <end position="107"/>
    </location>
</feature>
<dbReference type="Proteomes" id="UP001161017">
    <property type="component" value="Unassembled WGS sequence"/>
</dbReference>
<proteinExistence type="predicted"/>
<keyword evidence="2" id="KW-0812">Transmembrane</keyword>
<protein>
    <submittedName>
        <fullName evidence="3">Uncharacterized protein</fullName>
    </submittedName>
</protein>
<dbReference type="EMBL" id="JAPUFD010000022">
    <property type="protein sequence ID" value="MDI1492981.1"/>
    <property type="molecule type" value="Genomic_DNA"/>
</dbReference>
<comment type="caution">
    <text evidence="3">The sequence shown here is derived from an EMBL/GenBank/DDBJ whole genome shotgun (WGS) entry which is preliminary data.</text>
</comment>